<proteinExistence type="predicted"/>
<dbReference type="EMBL" id="CAXAMM010010369">
    <property type="protein sequence ID" value="CAK9023202.1"/>
    <property type="molecule type" value="Genomic_DNA"/>
</dbReference>
<name>A0ABP0K8S7_9DINO</name>
<gene>
    <name evidence="2" type="ORF">SCF082_LOCUS16117</name>
</gene>
<keyword evidence="3" id="KW-1185">Reference proteome</keyword>
<organism evidence="2 3">
    <name type="scientific">Durusdinium trenchii</name>
    <dbReference type="NCBI Taxonomy" id="1381693"/>
    <lineage>
        <taxon>Eukaryota</taxon>
        <taxon>Sar</taxon>
        <taxon>Alveolata</taxon>
        <taxon>Dinophyceae</taxon>
        <taxon>Suessiales</taxon>
        <taxon>Symbiodiniaceae</taxon>
        <taxon>Durusdinium</taxon>
    </lineage>
</organism>
<dbReference type="Proteomes" id="UP001642464">
    <property type="component" value="Unassembled WGS sequence"/>
</dbReference>
<evidence type="ECO:0000313" key="3">
    <source>
        <dbReference type="Proteomes" id="UP001642464"/>
    </source>
</evidence>
<accession>A0ABP0K8S7</accession>
<protein>
    <submittedName>
        <fullName evidence="2">Uncharacterized protein</fullName>
    </submittedName>
</protein>
<sequence>MRTWIWAWCVLPAVADVLCDVRMSERQVMMINPSTGDEKYTASTLEVECNDVFQDNGNTVSNPWPIYLKGCRDGMIYDKVSGNCGQCPDRLGEDPKDSFDVPDNAQAWWNRECMPMEAEGTMQCLCRWEYWDEETGRHGQGSGTTPMKGGCSADEQGCLQYALAREVWQYGMNSLKLPSYTCTGLDPFAPAGDVGAQILLPPLEKDALFHFLRFTFQDGVVRRSVVQQEWGNTKENVVKILFMSRISKSGQDLAVGPSLAEIASNCNVNLNIYFDQQGTAVNNGQAVSGSLVPTYSPLCVEEDIIATKAYMTDIIGQMTALAQNNNTCNSSNSGGKRRLSKQTSEADELLKGWRAAERAQGKPPPTMLQLIQRKNEAEWLIKTRKAAKQRAAQQKRRKLSGQEHYLVQGEVTFSSEKTCGDFDTAFSGVADGEWQRIYHAMFIAALGTDSTEMVEKHFQYEPKCNDAATGGSDVTLAYKGDAGPTTDGDEQQTAWFNAIQSTSTGDLTSIQDEMKKLVLEIAQLTLTTWTIDKWDVNVAQYALDNGGNGGNGGDGGDGNQDNYQDGDVWWEFQDGMDCQTKRWQTEERAQKLLQHAFIITGKDTWAGCKGLLDSWVVYGPTTKTRTTNKCTVPYELMSGAINPEWLNDPCCNWVKRQEQCCGPRTITENITIVDALNEDNIALYSAATDSGTLALDLAMMYASLETEAAKSCFGPYKAFMDSTNDIWKVVDTCRTAVEGAWSDTYQVQLGPKCTSDIDCYTGECYAPVSNSGGSSSSGTKQKYCKTPDEMANPNWGQATLTCLIDKSIPELKGRLKLKLKVRGDASAAVLATKFLEQPGMMREECRGHDNPHSRYTMEDCMAPKQCNYDGSISNETECLNPCEEGDVSCSGYCGQGNWEVGELPQCIPKGILAGHRWPSAAELGELPSSERILFLQILRLCSHFHRAFLQKDKGQLIALASELQRHGHLLRPAEVSMALNHFAHSKILDEALWTTFSETLIQANAYARAMLQHEETLTFLARQVEAVAWKGQMEARNLVGTLRRHSRVVGTLSRLPTAIGNGGECFLQAPAQGAMGPVDWFSGAAHQLEYHTDVFEPVCDEELMGAISFQLKSSVANGYARLWLHDAEVFEAMQEKWRLGRGPVREPLIDALPSCSIQNLAMIAHVGTAEDTFLTRFLECGAGAFRPGSSGSCPAEQLNVTKMRGELESEVEVVMVTDERRPSFHSDGAIVMAHAGAWRMLAFAWQFRRAALHAYGRFFRRDEPLLLALCRQLLERQRRCGEAGQNGLHVVATLNSLEYTHEPDAAKYQVAGANLPGMRAATEEPQHLLPRILARWVRIRDGRSRIRRSDASARQPLYSPLPQGDEASTALELMVADTPIYGAVGYGWITMEFRLDLNLVRSAAGERASPFHGLSTVIPAENMGSIVHAYVARNGRGQGVTPSLSPFLWIEEEIEAQFGTCQDGELREKPWTGL</sequence>
<feature type="chain" id="PRO_5045986874" evidence="1">
    <location>
        <begin position="20"/>
        <end position="1474"/>
    </location>
</feature>
<feature type="signal peptide" evidence="1">
    <location>
        <begin position="1"/>
        <end position="19"/>
    </location>
</feature>
<reference evidence="2 3" key="1">
    <citation type="submission" date="2024-02" db="EMBL/GenBank/DDBJ databases">
        <authorList>
            <person name="Chen Y."/>
            <person name="Shah S."/>
            <person name="Dougan E. K."/>
            <person name="Thang M."/>
            <person name="Chan C."/>
        </authorList>
    </citation>
    <scope>NUCLEOTIDE SEQUENCE [LARGE SCALE GENOMIC DNA]</scope>
</reference>
<comment type="caution">
    <text evidence="2">The sequence shown here is derived from an EMBL/GenBank/DDBJ whole genome shotgun (WGS) entry which is preliminary data.</text>
</comment>
<keyword evidence="1" id="KW-0732">Signal</keyword>
<evidence type="ECO:0000256" key="1">
    <source>
        <dbReference type="SAM" id="SignalP"/>
    </source>
</evidence>
<evidence type="ECO:0000313" key="2">
    <source>
        <dbReference type="EMBL" id="CAK9023202.1"/>
    </source>
</evidence>